<dbReference type="InterPro" id="IPR027417">
    <property type="entry name" value="P-loop_NTPase"/>
</dbReference>
<feature type="region of interest" description="Disordered" evidence="1">
    <location>
        <begin position="265"/>
        <end position="287"/>
    </location>
</feature>
<dbReference type="InterPro" id="IPR011600">
    <property type="entry name" value="Pept_C14_caspase"/>
</dbReference>
<evidence type="ECO:0000256" key="1">
    <source>
        <dbReference type="SAM" id="MobiDB-lite"/>
    </source>
</evidence>
<dbReference type="NCBIfam" id="NF047832">
    <property type="entry name" value="caspase_w_EACC1"/>
    <property type="match status" value="1"/>
</dbReference>
<feature type="domain" description="Novel STAND NTPase 1" evidence="4">
    <location>
        <begin position="289"/>
        <end position="676"/>
    </location>
</feature>
<evidence type="ECO:0000313" key="5">
    <source>
        <dbReference type="EMBL" id="MFC5823802.1"/>
    </source>
</evidence>
<proteinExistence type="predicted"/>
<dbReference type="InterPro" id="IPR049052">
    <property type="entry name" value="nSTAND1"/>
</dbReference>
<feature type="non-terminal residue" evidence="5">
    <location>
        <position position="788"/>
    </location>
</feature>
<keyword evidence="6" id="KW-1185">Reference proteome</keyword>
<comment type="caution">
    <text evidence="5">The sequence shown here is derived from an EMBL/GenBank/DDBJ whole genome shotgun (WGS) entry which is preliminary data.</text>
</comment>
<dbReference type="Pfam" id="PF00656">
    <property type="entry name" value="Peptidase_C14"/>
    <property type="match status" value="1"/>
</dbReference>
<gene>
    <name evidence="5" type="ORF">ACFPZ3_08085</name>
</gene>
<dbReference type="SUPFAM" id="SSF52540">
    <property type="entry name" value="P-loop containing nucleoside triphosphate hydrolases"/>
    <property type="match status" value="1"/>
</dbReference>
<reference evidence="6" key="1">
    <citation type="journal article" date="2019" name="Int. J. Syst. Evol. Microbiol.">
        <title>The Global Catalogue of Microorganisms (GCM) 10K type strain sequencing project: providing services to taxonomists for standard genome sequencing and annotation.</title>
        <authorList>
            <consortium name="The Broad Institute Genomics Platform"/>
            <consortium name="The Broad Institute Genome Sequencing Center for Infectious Disease"/>
            <person name="Wu L."/>
            <person name="Ma J."/>
        </authorList>
    </citation>
    <scope>NUCLEOTIDE SEQUENCE [LARGE SCALE GENOMIC DNA]</scope>
    <source>
        <strain evidence="6">CCUG 53903</strain>
    </source>
</reference>
<dbReference type="RefSeq" id="WP_379513333.1">
    <property type="nucleotide sequence ID" value="NZ_JBHSPA010000011.1"/>
</dbReference>
<accession>A0ABW1CEG9</accession>
<name>A0ABW1CEG9_9ACTN</name>
<dbReference type="Pfam" id="PF20703">
    <property type="entry name" value="nSTAND1"/>
    <property type="match status" value="1"/>
</dbReference>
<sequence>MTEDESTTLEKTRVVRPLRRSGPPLLLASEGARVVVAGTGTHRPSSRLPQVPAVPTTVTDVGQALVERAGLAPANLNVLLDPATPANLGEALERAAGEATSVLMFHYVGHGVFSPDNELHLATRATVDLGQGPPGYQALPYSMVRQILGASRAELVVVVLDCCFTGGARPVPAKAMEQTFDSSWQGAYVLAASSKDENSWALPGVRHTALSGALLRLLNEGDPAGPQAFTLDHIHHHLARAMPAAGFPKPRRQAGDLKEVAPLAINPAKDTSSPRSGPPMGKPGDLNSPYRGLAAYTREQAELFFGREELTRSLATRVRQAFRSSGPAVVIGSQAFEAGGPLIVTGPSGCGKTSLVRAGLIPALGDEIGRCVVLTPGAQPVAGLARELAALGGGDPERLRAVIYSDPSAARRATPGRTLLVVDQFEELFTVCTDEAARRRYVDALAEISRTAAVVIAVRGDFFGRCAAYPALLETMRRPEIIAPMTEAELRRVIEQPATRSGLSIEPGLTELILEDVQSVEDDHLPKLSHALLATWQRRTGGVLTMAGYRSAGGVARAVAMSGEETLRRLGTESEPVARALLAPLVHVDEQAGGMRKRVPVSSLSSGTTSVEGQVLAEFVRARLVTVDGDQAELAHEALIRAWPRLGNWAETSRARLVVRRRLAEDALMWQKDGQNATYLYTDDRLATAEAASGGEPADSPGPIERQFLGASRQRQLRRSLITRGAVATLTLLFLVATAGGITALVRSSQASSLATTAGTQRDQALSRQLAEAAGTTRRASWTICTRR</sequence>
<evidence type="ECO:0000259" key="4">
    <source>
        <dbReference type="Pfam" id="PF20703"/>
    </source>
</evidence>
<dbReference type="EMBL" id="JBHSPA010000011">
    <property type="protein sequence ID" value="MFC5823802.1"/>
    <property type="molecule type" value="Genomic_DNA"/>
</dbReference>
<evidence type="ECO:0000313" key="6">
    <source>
        <dbReference type="Proteomes" id="UP001596058"/>
    </source>
</evidence>
<keyword evidence="2" id="KW-0472">Membrane</keyword>
<keyword evidence="2" id="KW-0812">Transmembrane</keyword>
<evidence type="ECO:0000259" key="3">
    <source>
        <dbReference type="Pfam" id="PF00656"/>
    </source>
</evidence>
<feature type="domain" description="Peptidase C14 caspase" evidence="3">
    <location>
        <begin position="86"/>
        <end position="242"/>
    </location>
</feature>
<evidence type="ECO:0000256" key="2">
    <source>
        <dbReference type="SAM" id="Phobius"/>
    </source>
</evidence>
<feature type="transmembrane region" description="Helical" evidence="2">
    <location>
        <begin position="725"/>
        <end position="746"/>
    </location>
</feature>
<keyword evidence="2" id="KW-1133">Transmembrane helix</keyword>
<organism evidence="5 6">
    <name type="scientific">Nonomuraea insulae</name>
    <dbReference type="NCBI Taxonomy" id="1616787"/>
    <lineage>
        <taxon>Bacteria</taxon>
        <taxon>Bacillati</taxon>
        <taxon>Actinomycetota</taxon>
        <taxon>Actinomycetes</taxon>
        <taxon>Streptosporangiales</taxon>
        <taxon>Streptosporangiaceae</taxon>
        <taxon>Nonomuraea</taxon>
    </lineage>
</organism>
<dbReference type="Proteomes" id="UP001596058">
    <property type="component" value="Unassembled WGS sequence"/>
</dbReference>
<dbReference type="Gene3D" id="3.40.50.1460">
    <property type="match status" value="1"/>
</dbReference>
<protein>
    <submittedName>
        <fullName evidence="5">Caspase family protein</fullName>
    </submittedName>
</protein>